<gene>
    <name evidence="2" type="ORF">I7X43_04810</name>
</gene>
<dbReference type="PANTHER" id="PTHR37844:SF2">
    <property type="entry name" value="SER_THR PROTEIN PHOSPHATASE SUPERFAMILY (AFU_ORTHOLOGUE AFUA_1G14840)"/>
    <property type="match status" value="1"/>
</dbReference>
<dbReference type="EMBL" id="JAEDAL010000001">
    <property type="protein sequence ID" value="MBH9552167.1"/>
    <property type="molecule type" value="Genomic_DNA"/>
</dbReference>
<evidence type="ECO:0000313" key="2">
    <source>
        <dbReference type="EMBL" id="MBH9552167.1"/>
    </source>
</evidence>
<accession>A0A931NCM1</accession>
<dbReference type="GO" id="GO:0016787">
    <property type="term" value="F:hydrolase activity"/>
    <property type="evidence" value="ECO:0007669"/>
    <property type="project" value="InterPro"/>
</dbReference>
<dbReference type="RefSeq" id="WP_198099737.1">
    <property type="nucleotide sequence ID" value="NZ_JAEDAL010000001.1"/>
</dbReference>
<sequence length="276" mass="30655">MILQLLSDLHLEREAGFQPKAVADAEVLVLAGDIGSYQAGSALLPFDAQADWGLRRFSPQLGAPWRHVLFVPGNHEYDGLPWPEAKAGLAAACERLGIRCLDRMVTVIGGVRFVGCTLWTDFDLLVDPAAPLTEQLRVQEKAFRAANFYLRQYSALEQGAPMLAPRWRDEALIDQAWLRETLAQPFDGVTVVITHHAPSARSADPRYGLNPGTAGFCNALDDLVQQADFWLHGHLHCRHDYRLGRCRVLANGRGYTRKGEAQGFIDPLRIDLHAPQ</sequence>
<feature type="domain" description="Calcineurin-like phosphoesterase" evidence="1">
    <location>
        <begin position="23"/>
        <end position="237"/>
    </location>
</feature>
<keyword evidence="3" id="KW-1185">Reference proteome</keyword>
<dbReference type="AlphaFoldDB" id="A0A931NCM1"/>
<dbReference type="InterPro" id="IPR029052">
    <property type="entry name" value="Metallo-depent_PP-like"/>
</dbReference>
<evidence type="ECO:0000259" key="1">
    <source>
        <dbReference type="Pfam" id="PF00149"/>
    </source>
</evidence>
<dbReference type="InterPro" id="IPR004843">
    <property type="entry name" value="Calcineurin-like_PHP"/>
</dbReference>
<dbReference type="SUPFAM" id="SSF56300">
    <property type="entry name" value="Metallo-dependent phosphatases"/>
    <property type="match status" value="1"/>
</dbReference>
<comment type="caution">
    <text evidence="2">The sequence shown here is derived from an EMBL/GenBank/DDBJ whole genome shotgun (WGS) entry which is preliminary data.</text>
</comment>
<reference evidence="2" key="1">
    <citation type="submission" date="2020-12" db="EMBL/GenBank/DDBJ databases">
        <title>The genome sequence of Inhella sp. 4Y17.</title>
        <authorList>
            <person name="Liu Y."/>
        </authorList>
    </citation>
    <scope>NUCLEOTIDE SEQUENCE</scope>
    <source>
        <strain evidence="2">4Y10</strain>
    </source>
</reference>
<evidence type="ECO:0000313" key="3">
    <source>
        <dbReference type="Proteomes" id="UP000620139"/>
    </source>
</evidence>
<name>A0A931NCM1_9BURK</name>
<proteinExistence type="predicted"/>
<dbReference type="Pfam" id="PF00149">
    <property type="entry name" value="Metallophos"/>
    <property type="match status" value="1"/>
</dbReference>
<organism evidence="2 3">
    <name type="scientific">Inhella gelatinilytica</name>
    <dbReference type="NCBI Taxonomy" id="2795030"/>
    <lineage>
        <taxon>Bacteria</taxon>
        <taxon>Pseudomonadati</taxon>
        <taxon>Pseudomonadota</taxon>
        <taxon>Betaproteobacteria</taxon>
        <taxon>Burkholderiales</taxon>
        <taxon>Sphaerotilaceae</taxon>
        <taxon>Inhella</taxon>
    </lineage>
</organism>
<protein>
    <submittedName>
        <fullName evidence="2">Metallophosphoesterase</fullName>
    </submittedName>
</protein>
<dbReference type="PANTHER" id="PTHR37844">
    <property type="entry name" value="SER/THR PROTEIN PHOSPHATASE SUPERFAMILY (AFU_ORTHOLOGUE AFUA_1G14840)"/>
    <property type="match status" value="1"/>
</dbReference>
<dbReference type="Gene3D" id="3.60.21.10">
    <property type="match status" value="1"/>
</dbReference>
<dbReference type="Proteomes" id="UP000620139">
    <property type="component" value="Unassembled WGS sequence"/>
</dbReference>